<dbReference type="SUPFAM" id="SSF50129">
    <property type="entry name" value="GroES-like"/>
    <property type="match status" value="1"/>
</dbReference>
<proteinExistence type="inferred from homology"/>
<name>A0A093VEH9_TALMA</name>
<comment type="caution">
    <text evidence="4">The sequence shown here is derived from an EMBL/GenBank/DDBJ whole genome shotgun (WGS) entry which is preliminary data.</text>
</comment>
<comment type="similarity">
    <text evidence="1">Belongs to the zinc-containing alcohol dehydrogenase family.</text>
</comment>
<dbReference type="eggNOG" id="KOG1198">
    <property type="taxonomic scope" value="Eukaryota"/>
</dbReference>
<keyword evidence="2" id="KW-0560">Oxidoreductase</keyword>
<gene>
    <name evidence="4" type="ORF">GQ26_0072510</name>
</gene>
<dbReference type="AlphaFoldDB" id="A0A093VEH9"/>
<dbReference type="InterPro" id="IPR036291">
    <property type="entry name" value="NAD(P)-bd_dom_sf"/>
</dbReference>
<dbReference type="SMART" id="SM00829">
    <property type="entry name" value="PKS_ER"/>
    <property type="match status" value="1"/>
</dbReference>
<evidence type="ECO:0000259" key="3">
    <source>
        <dbReference type="SMART" id="SM00829"/>
    </source>
</evidence>
<dbReference type="InterPro" id="IPR011032">
    <property type="entry name" value="GroES-like_sf"/>
</dbReference>
<dbReference type="Pfam" id="PF08240">
    <property type="entry name" value="ADH_N"/>
    <property type="match status" value="1"/>
</dbReference>
<dbReference type="PANTHER" id="PTHR45348">
    <property type="entry name" value="HYPOTHETICAL OXIDOREDUCTASE (EUROFUNG)"/>
    <property type="match status" value="1"/>
</dbReference>
<dbReference type="Gene3D" id="3.40.50.720">
    <property type="entry name" value="NAD(P)-binding Rossmann-like Domain"/>
    <property type="match status" value="1"/>
</dbReference>
<evidence type="ECO:0000256" key="1">
    <source>
        <dbReference type="ARBA" id="ARBA00008072"/>
    </source>
</evidence>
<evidence type="ECO:0000313" key="4">
    <source>
        <dbReference type="EMBL" id="KFX50570.1"/>
    </source>
</evidence>
<evidence type="ECO:0000256" key="2">
    <source>
        <dbReference type="ARBA" id="ARBA00023002"/>
    </source>
</evidence>
<dbReference type="CDD" id="cd08249">
    <property type="entry name" value="enoyl_reductase_like"/>
    <property type="match status" value="1"/>
</dbReference>
<feature type="domain" description="Enoyl reductase (ER)" evidence="3">
    <location>
        <begin position="14"/>
        <end position="371"/>
    </location>
</feature>
<organism evidence="4">
    <name type="scientific">Talaromyces marneffei PM1</name>
    <dbReference type="NCBI Taxonomy" id="1077442"/>
    <lineage>
        <taxon>Eukaryota</taxon>
        <taxon>Fungi</taxon>
        <taxon>Dikarya</taxon>
        <taxon>Ascomycota</taxon>
        <taxon>Pezizomycotina</taxon>
        <taxon>Eurotiomycetes</taxon>
        <taxon>Eurotiomycetidae</taxon>
        <taxon>Eurotiales</taxon>
        <taxon>Trichocomaceae</taxon>
        <taxon>Talaromyces</taxon>
        <taxon>Talaromyces sect. Talaromyces</taxon>
    </lineage>
</organism>
<dbReference type="InterPro" id="IPR047122">
    <property type="entry name" value="Trans-enoyl_RdTase-like"/>
</dbReference>
<dbReference type="EMBL" id="JPOX01000007">
    <property type="protein sequence ID" value="KFX50570.1"/>
    <property type="molecule type" value="Genomic_DNA"/>
</dbReference>
<dbReference type="GO" id="GO:0016651">
    <property type="term" value="F:oxidoreductase activity, acting on NAD(P)H"/>
    <property type="evidence" value="ECO:0007669"/>
    <property type="project" value="InterPro"/>
</dbReference>
<sequence length="373" mass="39642">MATPSNQAAWINEKNAKPLEVKEAPYTKPAANELVIKNAAVAINPMDWMLQETGHLAFTWIKYPFVLGADMAGEVVEVGSEVTRFKPGDRVLAMGCGSDQDRNNAAEGAFQKYAVVLDNFASPIPSTLSFTDAAVLPLGVSTAAAGLFQEDFLNLQLPTVPPQAPTGKALLIWGGSTSVGSNAIQLAAAAGYEVFTTASPKNFDYVKKLGASQAFDYNSKTVVKDLVAALKDKTVAGAYAIGVGSLSLCVDVISKTKGVKFVTDVGSTDIPTDKKLAGFTLIPFLLGTMSRGAALWVKTKRTGVRTKFVYASDIKKNSVSKSIYVDFLPQALAEGRYLAAPEPQVVGHGLENIQEAFEQLKKGVSAKKLVVTL</sequence>
<dbReference type="InterPro" id="IPR013154">
    <property type="entry name" value="ADH-like_N"/>
</dbReference>
<dbReference type="HOGENOM" id="CLU_026673_16_5_1"/>
<dbReference type="PANTHER" id="PTHR45348:SF2">
    <property type="entry name" value="ZINC-TYPE ALCOHOL DEHYDROGENASE-LIKE PROTEIN C2E1P3.01"/>
    <property type="match status" value="1"/>
</dbReference>
<protein>
    <submittedName>
        <fullName evidence="4">Zinc-binding alcohol dehydrogenase domain-containing protein cipB</fullName>
    </submittedName>
</protein>
<reference evidence="4" key="1">
    <citation type="journal article" date="2014" name="PLoS Genet.">
        <title>Signature Gene Expression Reveals Novel Clues to the Molecular Mechanisms of Dimorphic Transition in Penicillium marneffei.</title>
        <authorList>
            <person name="Yang E."/>
            <person name="Wang G."/>
            <person name="Cai J."/>
            <person name="Woo P.C."/>
            <person name="Lau S.K."/>
            <person name="Yuen K.-Y."/>
            <person name="Chow W.-N."/>
            <person name="Lin X."/>
        </authorList>
    </citation>
    <scope>NUCLEOTIDE SEQUENCE [LARGE SCALE GENOMIC DNA]</scope>
    <source>
        <strain evidence="4">PM1</strain>
    </source>
</reference>
<dbReference type="SUPFAM" id="SSF51735">
    <property type="entry name" value="NAD(P)-binding Rossmann-fold domains"/>
    <property type="match status" value="1"/>
</dbReference>
<accession>A0A093VEH9</accession>
<dbReference type="InterPro" id="IPR020843">
    <property type="entry name" value="ER"/>
</dbReference>
<dbReference type="Gene3D" id="3.90.180.10">
    <property type="entry name" value="Medium-chain alcohol dehydrogenases, catalytic domain"/>
    <property type="match status" value="1"/>
</dbReference>